<dbReference type="HOGENOM" id="CLU_322246_0_0_1"/>
<evidence type="ECO:0000313" key="3">
    <source>
        <dbReference type="Proteomes" id="UP000000600"/>
    </source>
</evidence>
<dbReference type="PROSITE" id="PS50011">
    <property type="entry name" value="PROTEIN_KINASE_DOM"/>
    <property type="match status" value="1"/>
</dbReference>
<dbReference type="GO" id="GO:0004674">
    <property type="term" value="F:protein serine/threonine kinase activity"/>
    <property type="evidence" value="ECO:0000318"/>
    <property type="project" value="GO_Central"/>
</dbReference>
<dbReference type="InterPro" id="IPR011009">
    <property type="entry name" value="Kinase-like_dom_sf"/>
</dbReference>
<dbReference type="RefSeq" id="XP_001432567.1">
    <property type="nucleotide sequence ID" value="XM_001432530.1"/>
</dbReference>
<dbReference type="EMBL" id="CT868037">
    <property type="protein sequence ID" value="CAK65170.1"/>
    <property type="molecule type" value="Genomic_DNA"/>
</dbReference>
<dbReference type="GO" id="GO:0005737">
    <property type="term" value="C:cytoplasm"/>
    <property type="evidence" value="ECO:0000318"/>
    <property type="project" value="GO_Central"/>
</dbReference>
<name>A0C303_PARTE</name>
<dbReference type="GO" id="GO:0035556">
    <property type="term" value="P:intracellular signal transduction"/>
    <property type="evidence" value="ECO:0000318"/>
    <property type="project" value="GO_Central"/>
</dbReference>
<organism evidence="2 3">
    <name type="scientific">Paramecium tetraurelia</name>
    <dbReference type="NCBI Taxonomy" id="5888"/>
    <lineage>
        <taxon>Eukaryota</taxon>
        <taxon>Sar</taxon>
        <taxon>Alveolata</taxon>
        <taxon>Ciliophora</taxon>
        <taxon>Intramacronucleata</taxon>
        <taxon>Oligohymenophorea</taxon>
        <taxon>Peniculida</taxon>
        <taxon>Parameciidae</taxon>
        <taxon>Paramecium</taxon>
    </lineage>
</organism>
<dbReference type="STRING" id="5888.A0C303"/>
<dbReference type="AlphaFoldDB" id="A0C303"/>
<evidence type="ECO:0000259" key="1">
    <source>
        <dbReference type="PROSITE" id="PS50011"/>
    </source>
</evidence>
<dbReference type="KEGG" id="ptm:GSPATT00034648001"/>
<dbReference type="PROSITE" id="PS00108">
    <property type="entry name" value="PROTEIN_KINASE_ST"/>
    <property type="match status" value="1"/>
</dbReference>
<dbReference type="InParanoid" id="A0C303"/>
<gene>
    <name evidence="2" type="ORF">GSPATT00034648001</name>
</gene>
<keyword evidence="3" id="KW-1185">Reference proteome</keyword>
<dbReference type="OMA" id="ISEYWFR"/>
<dbReference type="InterPro" id="IPR000719">
    <property type="entry name" value="Prot_kinase_dom"/>
</dbReference>
<protein>
    <recommendedName>
        <fullName evidence="1">Protein kinase domain-containing protein</fullName>
    </recommendedName>
</protein>
<accession>A0C303</accession>
<dbReference type="GeneID" id="5018367"/>
<dbReference type="Gene3D" id="1.10.510.10">
    <property type="entry name" value="Transferase(Phosphotransferase) domain 1"/>
    <property type="match status" value="1"/>
</dbReference>
<dbReference type="GO" id="GO:0005524">
    <property type="term" value="F:ATP binding"/>
    <property type="evidence" value="ECO:0007669"/>
    <property type="project" value="InterPro"/>
</dbReference>
<dbReference type="OrthoDB" id="304102at2759"/>
<dbReference type="PANTHER" id="PTHR24345">
    <property type="entry name" value="SERINE/THREONINE-PROTEIN KINASE PLK"/>
    <property type="match status" value="1"/>
</dbReference>
<dbReference type="SUPFAM" id="SSF56112">
    <property type="entry name" value="Protein kinase-like (PK-like)"/>
    <property type="match status" value="1"/>
</dbReference>
<dbReference type="GO" id="GO:0005634">
    <property type="term" value="C:nucleus"/>
    <property type="evidence" value="ECO:0000318"/>
    <property type="project" value="GO_Central"/>
</dbReference>
<proteinExistence type="predicted"/>
<feature type="domain" description="Protein kinase" evidence="1">
    <location>
        <begin position="73"/>
        <end position="393"/>
    </location>
</feature>
<dbReference type="Pfam" id="PF00069">
    <property type="entry name" value="Pkinase"/>
    <property type="match status" value="1"/>
</dbReference>
<sequence length="912" mass="108985">MHTNQEINNSQKSETSTFGYNCVYDQKLSVLDSLKLRNTLSIMKDHQDTFQIIQRAPYHISTIIKQDQNNKKEFQDGFAGSGGYGQVLYAEHMDGSPCVVKVQKIDDFEEFLQQLNEYKIQQTLNKVFPLHFVKLIDRVVILQENINTFSSYAGLEIAITTLDVYSQQVNIEKEEYQSIYHQILRSIINMHSLKIAHRDIKPSNIMYTYNKGWIIGDFGCALKYKKSVGVFQIEGTTQYLPKKYRMMLQNQSFSESKMDLFENDIYAFLLTMLKIQMKDCTIYQLQHMLDDQNMYNQLPQELQILTQNQFQLSQQLKRGVLKVPLQQVFYAERFYQIKTTLQQFKKKKENILPVLYNILYFRNEIQAKDREIKNEAQNYDDLKIYIELMDPYFTVKESTQIPPVTSETTFEQYQIISEYWFRLGNISQKLKLCQQYQKYTAKHQFQVKLEELSIYMFQEDYQKADQLIIQLSDDEPNMDDITFVQLQIIKTIRGRIWLEVADQFQRMIYDANRYVDYIENWMFLLLGNFSWIYQTSIVKHYRASKDYKVMETLQQENQILSTNSVHLPRWIELCNWKGLDHQNSVQDMIKQLKQRGADSYGVKIFIQQLIKRIDMNNEKQIIINLFETAILIYENDFPNSSFFWEIYFHFSQYCFSIKDFQKSLDLALIALKLIDIDNQYYYIQIELMIICILTKQNKFDESKNRISKIWQFIAGIKSQASRSTLLSKLHSILTIFFDNNQIENLECISNELFNYVEQEQVNSIIMQCQTIISDIAFIIKNRKKLNNSYQSWVAFCKNTQEFDPQIFQLFYKYIYVQQVLMKSEEEIKQYLQDLSKYIQNSIVYDEIIGLEGWEVLRIQHSQWQYLQGAQQLDQESLFKQMAIQQKHYFELNYYHHMDEIQNLNNIKINYTQ</sequence>
<dbReference type="InterPro" id="IPR008271">
    <property type="entry name" value="Ser/Thr_kinase_AS"/>
</dbReference>
<evidence type="ECO:0000313" key="2">
    <source>
        <dbReference type="EMBL" id="CAK65170.1"/>
    </source>
</evidence>
<dbReference type="SMART" id="SM00220">
    <property type="entry name" value="S_TKc"/>
    <property type="match status" value="1"/>
</dbReference>
<dbReference type="Proteomes" id="UP000000600">
    <property type="component" value="Unassembled WGS sequence"/>
</dbReference>
<reference evidence="2 3" key="1">
    <citation type="journal article" date="2006" name="Nature">
        <title>Global trends of whole-genome duplications revealed by the ciliate Paramecium tetraurelia.</title>
        <authorList>
            <consortium name="Genoscope"/>
            <person name="Aury J.-M."/>
            <person name="Jaillon O."/>
            <person name="Duret L."/>
            <person name="Noel B."/>
            <person name="Jubin C."/>
            <person name="Porcel B.M."/>
            <person name="Segurens B."/>
            <person name="Daubin V."/>
            <person name="Anthouard V."/>
            <person name="Aiach N."/>
            <person name="Arnaiz O."/>
            <person name="Billaut A."/>
            <person name="Beisson J."/>
            <person name="Blanc I."/>
            <person name="Bouhouche K."/>
            <person name="Camara F."/>
            <person name="Duharcourt S."/>
            <person name="Guigo R."/>
            <person name="Gogendeau D."/>
            <person name="Katinka M."/>
            <person name="Keller A.-M."/>
            <person name="Kissmehl R."/>
            <person name="Klotz C."/>
            <person name="Koll F."/>
            <person name="Le Moue A."/>
            <person name="Lepere C."/>
            <person name="Malinsky S."/>
            <person name="Nowacki M."/>
            <person name="Nowak J.K."/>
            <person name="Plattner H."/>
            <person name="Poulain J."/>
            <person name="Ruiz F."/>
            <person name="Serrano V."/>
            <person name="Zagulski M."/>
            <person name="Dessen P."/>
            <person name="Betermier M."/>
            <person name="Weissenbach J."/>
            <person name="Scarpelli C."/>
            <person name="Schachter V."/>
            <person name="Sperling L."/>
            <person name="Meyer E."/>
            <person name="Cohen J."/>
            <person name="Wincker P."/>
        </authorList>
    </citation>
    <scope>NUCLEOTIDE SEQUENCE [LARGE SCALE GENOMIC DNA]</scope>
    <source>
        <strain evidence="2 3">Stock d4-2</strain>
    </source>
</reference>